<keyword evidence="10 13" id="KW-0675">Receptor</keyword>
<comment type="similarity">
    <text evidence="13">Belongs to the G-protein coupled receptor 1 family.</text>
</comment>
<evidence type="ECO:0000313" key="16">
    <source>
        <dbReference type="Proteomes" id="UP000695026"/>
    </source>
</evidence>
<dbReference type="Gene3D" id="1.20.1070.10">
    <property type="entry name" value="Rhodopsin 7-helix transmembrane proteins"/>
    <property type="match status" value="1"/>
</dbReference>
<evidence type="ECO:0000259" key="15">
    <source>
        <dbReference type="PROSITE" id="PS50262"/>
    </source>
</evidence>
<feature type="transmembrane region" description="Helical" evidence="14">
    <location>
        <begin position="27"/>
        <end position="50"/>
    </location>
</feature>
<keyword evidence="12 13" id="KW-0807">Transducer</keyword>
<keyword evidence="5 14" id="KW-0552">Olfaction</keyword>
<dbReference type="OMA" id="ALGTVEC"/>
<dbReference type="GO" id="GO:0004984">
    <property type="term" value="F:olfactory receptor activity"/>
    <property type="evidence" value="ECO:0007669"/>
    <property type="project" value="InterPro"/>
</dbReference>
<feature type="transmembrane region" description="Helical" evidence="14">
    <location>
        <begin position="276"/>
        <end position="295"/>
    </location>
</feature>
<sequence>METFIFRNATMSVLILLGFGNLHKFQILIFSLFLGIYVITLVGNVLILVAVSLDKRLHTPMYFFLGNLSFLEIWYTSNISPKMLVDLLRKEKDISLPACIIQLYFFCALGTVECFLLLLMSYDRYLAICNPLNYAQLMNWNCCFKLTADTWFGGFLLAAVLNFIVSTSLTICGSNHVDHFFCDLTPLLKLSCSDTHIAEMTIFVACFAVSLIPFLLTITSYVYIIMTIFKIPSSCGKRKAFSTCGSHLIVVGTFYGTLGITYAISIGTQSIELNKMLSLLYTVLTPMLNPIVYSLRNKEVKETVSKLLNKISAFIYWSDAT</sequence>
<evidence type="ECO:0000256" key="3">
    <source>
        <dbReference type="ARBA" id="ARBA00022606"/>
    </source>
</evidence>
<reference evidence="17" key="1">
    <citation type="submission" date="2025-08" db="UniProtKB">
        <authorList>
            <consortium name="RefSeq"/>
        </authorList>
    </citation>
    <scope>IDENTIFICATION</scope>
    <source>
        <tissue evidence="17">Liver</tissue>
    </source>
</reference>
<dbReference type="InterPro" id="IPR050939">
    <property type="entry name" value="Olfactory_GPCR1"/>
</dbReference>
<dbReference type="RefSeq" id="XP_007438249.2">
    <property type="nucleotide sequence ID" value="XM_007438187.2"/>
</dbReference>
<evidence type="ECO:0000256" key="4">
    <source>
        <dbReference type="ARBA" id="ARBA00022692"/>
    </source>
</evidence>
<dbReference type="GeneID" id="103060653"/>
<dbReference type="FunFam" id="1.20.1070.10:FF:000001">
    <property type="entry name" value="Olfactory receptor"/>
    <property type="match status" value="1"/>
</dbReference>
<evidence type="ECO:0000256" key="7">
    <source>
        <dbReference type="ARBA" id="ARBA00023040"/>
    </source>
</evidence>
<dbReference type="GO" id="GO:0005886">
    <property type="term" value="C:plasma membrane"/>
    <property type="evidence" value="ECO:0007669"/>
    <property type="project" value="UniProtKB-SubCell"/>
</dbReference>
<dbReference type="InterPro" id="IPR017452">
    <property type="entry name" value="GPCR_Rhodpsn_7TM"/>
</dbReference>
<dbReference type="PRINTS" id="PR00245">
    <property type="entry name" value="OLFACTORYR"/>
</dbReference>
<evidence type="ECO:0000256" key="10">
    <source>
        <dbReference type="ARBA" id="ARBA00023170"/>
    </source>
</evidence>
<dbReference type="AlphaFoldDB" id="A0A9F2R7K4"/>
<evidence type="ECO:0000256" key="14">
    <source>
        <dbReference type="RuleBase" id="RU363047"/>
    </source>
</evidence>
<dbReference type="OrthoDB" id="9444602at2759"/>
<proteinExistence type="inferred from homology"/>
<accession>A0A9F2R7K4</accession>
<evidence type="ECO:0000256" key="12">
    <source>
        <dbReference type="ARBA" id="ARBA00023224"/>
    </source>
</evidence>
<evidence type="ECO:0000256" key="6">
    <source>
        <dbReference type="ARBA" id="ARBA00022989"/>
    </source>
</evidence>
<evidence type="ECO:0000256" key="5">
    <source>
        <dbReference type="ARBA" id="ARBA00022725"/>
    </source>
</evidence>
<dbReference type="GO" id="GO:0004930">
    <property type="term" value="F:G protein-coupled receptor activity"/>
    <property type="evidence" value="ECO:0007669"/>
    <property type="project" value="UniProtKB-KW"/>
</dbReference>
<keyword evidence="2 14" id="KW-1003">Cell membrane</keyword>
<dbReference type="InterPro" id="IPR000725">
    <property type="entry name" value="Olfact_rcpt"/>
</dbReference>
<dbReference type="PROSITE" id="PS00237">
    <property type="entry name" value="G_PROTEIN_RECEP_F1_1"/>
    <property type="match status" value="1"/>
</dbReference>
<dbReference type="Pfam" id="PF13853">
    <property type="entry name" value="7tm_4"/>
    <property type="match status" value="1"/>
</dbReference>
<keyword evidence="4 13" id="KW-0812">Transmembrane</keyword>
<protein>
    <recommendedName>
        <fullName evidence="14">Olfactory receptor</fullName>
    </recommendedName>
</protein>
<keyword evidence="9" id="KW-1015">Disulfide bond</keyword>
<evidence type="ECO:0000256" key="11">
    <source>
        <dbReference type="ARBA" id="ARBA00023180"/>
    </source>
</evidence>
<keyword evidence="11" id="KW-0325">Glycoprotein</keyword>
<dbReference type="SUPFAM" id="SSF81321">
    <property type="entry name" value="Family A G protein-coupled receptor-like"/>
    <property type="match status" value="1"/>
</dbReference>
<keyword evidence="16" id="KW-1185">Reference proteome</keyword>
<keyword evidence="7 13" id="KW-0297">G-protein coupled receptor</keyword>
<dbReference type="PRINTS" id="PR00237">
    <property type="entry name" value="GPCRRHODOPSN"/>
</dbReference>
<dbReference type="InterPro" id="IPR000276">
    <property type="entry name" value="GPCR_Rhodpsn"/>
</dbReference>
<evidence type="ECO:0000256" key="1">
    <source>
        <dbReference type="ARBA" id="ARBA00004651"/>
    </source>
</evidence>
<keyword evidence="8 14" id="KW-0472">Membrane</keyword>
<feature type="transmembrane region" description="Helical" evidence="14">
    <location>
        <begin position="95"/>
        <end position="119"/>
    </location>
</feature>
<organism evidence="16 17">
    <name type="scientific">Python bivittatus</name>
    <name type="common">Burmese python</name>
    <name type="synonym">Python molurus bivittatus</name>
    <dbReference type="NCBI Taxonomy" id="176946"/>
    <lineage>
        <taxon>Eukaryota</taxon>
        <taxon>Metazoa</taxon>
        <taxon>Chordata</taxon>
        <taxon>Craniata</taxon>
        <taxon>Vertebrata</taxon>
        <taxon>Euteleostomi</taxon>
        <taxon>Lepidosauria</taxon>
        <taxon>Squamata</taxon>
        <taxon>Bifurcata</taxon>
        <taxon>Unidentata</taxon>
        <taxon>Episquamata</taxon>
        <taxon>Toxicofera</taxon>
        <taxon>Serpentes</taxon>
        <taxon>Henophidia</taxon>
        <taxon>Pythonidae</taxon>
        <taxon>Python</taxon>
    </lineage>
</organism>
<feature type="transmembrane region" description="Helical" evidence="14">
    <location>
        <begin position="197"/>
        <end position="224"/>
    </location>
</feature>
<keyword evidence="6 14" id="KW-1133">Transmembrane helix</keyword>
<evidence type="ECO:0000256" key="9">
    <source>
        <dbReference type="ARBA" id="ARBA00023157"/>
    </source>
</evidence>
<keyword evidence="3 14" id="KW-0716">Sensory transduction</keyword>
<evidence type="ECO:0000256" key="8">
    <source>
        <dbReference type="ARBA" id="ARBA00023136"/>
    </source>
</evidence>
<evidence type="ECO:0000313" key="17">
    <source>
        <dbReference type="RefSeq" id="XP_007438249.2"/>
    </source>
</evidence>
<feature type="transmembrane region" description="Helical" evidence="14">
    <location>
        <begin position="155"/>
        <end position="177"/>
    </location>
</feature>
<gene>
    <name evidence="17" type="primary">LOC103060653</name>
</gene>
<feature type="transmembrane region" description="Helical" evidence="14">
    <location>
        <begin position="245"/>
        <end position="264"/>
    </location>
</feature>
<dbReference type="PROSITE" id="PS50262">
    <property type="entry name" value="G_PROTEIN_RECEP_F1_2"/>
    <property type="match status" value="1"/>
</dbReference>
<feature type="domain" description="G-protein coupled receptors family 1 profile" evidence="15">
    <location>
        <begin position="43"/>
        <end position="293"/>
    </location>
</feature>
<name>A0A9F2R7K4_PYTBI</name>
<evidence type="ECO:0000256" key="13">
    <source>
        <dbReference type="RuleBase" id="RU000688"/>
    </source>
</evidence>
<dbReference type="Proteomes" id="UP000695026">
    <property type="component" value="Unplaced"/>
</dbReference>
<dbReference type="KEGG" id="pbi:103060653"/>
<dbReference type="PANTHER" id="PTHR24242:SF366">
    <property type="entry name" value="OLFACTORY RECEPTOR"/>
    <property type="match status" value="1"/>
</dbReference>
<dbReference type="CDD" id="cd15911">
    <property type="entry name" value="7tmA_OR11A-like"/>
    <property type="match status" value="1"/>
</dbReference>
<dbReference type="PANTHER" id="PTHR24242">
    <property type="entry name" value="G-PROTEIN COUPLED RECEPTOR"/>
    <property type="match status" value="1"/>
</dbReference>
<comment type="subcellular location">
    <subcellularLocation>
        <location evidence="1 14">Cell membrane</location>
        <topology evidence="1 14">Multi-pass membrane protein</topology>
    </subcellularLocation>
</comment>
<evidence type="ECO:0000256" key="2">
    <source>
        <dbReference type="ARBA" id="ARBA00022475"/>
    </source>
</evidence>